<protein>
    <submittedName>
        <fullName evidence="1">Uncharacterized protein</fullName>
    </submittedName>
</protein>
<dbReference type="EMBL" id="BOOH01000039">
    <property type="protein sequence ID" value="GIH78302.1"/>
    <property type="molecule type" value="Genomic_DNA"/>
</dbReference>
<evidence type="ECO:0000313" key="2">
    <source>
        <dbReference type="Proteomes" id="UP000616724"/>
    </source>
</evidence>
<gene>
    <name evidence="1" type="ORF">Plo01_47310</name>
</gene>
<sequence length="80" mass="9118">MGMAQNAKRLTHPRVHEVILLGERHAGHVALSRIEFLDFFKLDISDVRGGYSASALYHVYLRSRTQARMQDSSHAEPQGW</sequence>
<reference evidence="1 2" key="1">
    <citation type="submission" date="2021-01" db="EMBL/GenBank/DDBJ databases">
        <title>Whole genome shotgun sequence of Planobispora longispora NBRC 13918.</title>
        <authorList>
            <person name="Komaki H."/>
            <person name="Tamura T."/>
        </authorList>
    </citation>
    <scope>NUCLEOTIDE SEQUENCE [LARGE SCALE GENOMIC DNA]</scope>
    <source>
        <strain evidence="1 2">NBRC 13918</strain>
    </source>
</reference>
<dbReference type="AlphaFoldDB" id="A0A8J3W6Z5"/>
<name>A0A8J3W6Z5_9ACTN</name>
<organism evidence="1 2">
    <name type="scientific">Planobispora longispora</name>
    <dbReference type="NCBI Taxonomy" id="28887"/>
    <lineage>
        <taxon>Bacteria</taxon>
        <taxon>Bacillati</taxon>
        <taxon>Actinomycetota</taxon>
        <taxon>Actinomycetes</taxon>
        <taxon>Streptosporangiales</taxon>
        <taxon>Streptosporangiaceae</taxon>
        <taxon>Planobispora</taxon>
    </lineage>
</organism>
<comment type="caution">
    <text evidence="1">The sequence shown here is derived from an EMBL/GenBank/DDBJ whole genome shotgun (WGS) entry which is preliminary data.</text>
</comment>
<evidence type="ECO:0000313" key="1">
    <source>
        <dbReference type="EMBL" id="GIH78302.1"/>
    </source>
</evidence>
<keyword evidence="2" id="KW-1185">Reference proteome</keyword>
<dbReference type="Proteomes" id="UP000616724">
    <property type="component" value="Unassembled WGS sequence"/>
</dbReference>
<proteinExistence type="predicted"/>
<accession>A0A8J3W6Z5</accession>